<feature type="transmembrane region" description="Helical" evidence="5">
    <location>
        <begin position="71"/>
        <end position="89"/>
    </location>
</feature>
<dbReference type="AlphaFoldDB" id="A0A0P9EM22"/>
<evidence type="ECO:0000256" key="4">
    <source>
        <dbReference type="ARBA" id="ARBA00023136"/>
    </source>
</evidence>
<dbReference type="EMBL" id="KQ474085">
    <property type="protein sequence ID" value="KPV72820.1"/>
    <property type="molecule type" value="Genomic_DNA"/>
</dbReference>
<feature type="transmembrane region" description="Helical" evidence="5">
    <location>
        <begin position="101"/>
        <end position="122"/>
    </location>
</feature>
<keyword evidence="7" id="KW-1185">Reference proteome</keyword>
<proteinExistence type="inferred from homology"/>
<evidence type="ECO:0000256" key="1">
    <source>
        <dbReference type="ARBA" id="ARBA00004141"/>
    </source>
</evidence>
<feature type="non-terminal residue" evidence="6">
    <location>
        <position position="1"/>
    </location>
</feature>
<dbReference type="OMA" id="TLMWSER"/>
<dbReference type="PANTHER" id="PTHR23291:SF112">
    <property type="entry name" value="GROWTH HORMONE-INDUCIBLE TRANSMEMBRANE PROTEIN"/>
    <property type="match status" value="1"/>
</dbReference>
<dbReference type="Pfam" id="PF01027">
    <property type="entry name" value="Bax1-I"/>
    <property type="match status" value="1"/>
</dbReference>
<protein>
    <submittedName>
        <fullName evidence="6">Uncharacterized protein</fullName>
    </submittedName>
</protein>
<keyword evidence="2 5" id="KW-0812">Transmembrane</keyword>
<name>A0A0P9EM22_RHOGW</name>
<comment type="subcellular location">
    <subcellularLocation>
        <location evidence="1">Membrane</location>
        <topology evidence="1">Multi-pass membrane protein</topology>
    </subcellularLocation>
</comment>
<dbReference type="PANTHER" id="PTHR23291">
    <property type="entry name" value="BAX INHIBITOR-RELATED"/>
    <property type="match status" value="1"/>
</dbReference>
<evidence type="ECO:0000256" key="5">
    <source>
        <dbReference type="RuleBase" id="RU004379"/>
    </source>
</evidence>
<accession>A0A0P9EM22</accession>
<feature type="transmembrane region" description="Helical" evidence="5">
    <location>
        <begin position="41"/>
        <end position="59"/>
    </location>
</feature>
<dbReference type="OrthoDB" id="1277691at2759"/>
<organism evidence="6 7">
    <name type="scientific">Rhodotorula graminis (strain WP1)</name>
    <dbReference type="NCBI Taxonomy" id="578459"/>
    <lineage>
        <taxon>Eukaryota</taxon>
        <taxon>Fungi</taxon>
        <taxon>Dikarya</taxon>
        <taxon>Basidiomycota</taxon>
        <taxon>Pucciniomycotina</taxon>
        <taxon>Microbotryomycetes</taxon>
        <taxon>Sporidiobolales</taxon>
        <taxon>Sporidiobolaceae</taxon>
        <taxon>Rhodotorula</taxon>
    </lineage>
</organism>
<dbReference type="GeneID" id="28972836"/>
<feature type="transmembrane region" description="Helical" evidence="5">
    <location>
        <begin position="153"/>
        <end position="172"/>
    </location>
</feature>
<feature type="transmembrane region" description="Helical" evidence="5">
    <location>
        <begin position="184"/>
        <end position="205"/>
    </location>
</feature>
<dbReference type="GO" id="GO:0005743">
    <property type="term" value="C:mitochondrial inner membrane"/>
    <property type="evidence" value="ECO:0007669"/>
    <property type="project" value="TreeGrafter"/>
</dbReference>
<comment type="similarity">
    <text evidence="5">Belongs to the BI1 family.</text>
</comment>
<keyword evidence="3 5" id="KW-1133">Transmembrane helix</keyword>
<gene>
    <name evidence="6" type="ORF">RHOBADRAFT_17756</name>
</gene>
<keyword evidence="4 5" id="KW-0472">Membrane</keyword>
<sequence length="270" mass="28458">WGKVGVNVGVGVAGAIGLNLILNRETSPLQAHEWEYLRSTFKYTGLGLAITAGAATLAFKNGLTYRIMALNPWLVMGGSLVLSIGSMYGVYATAPDSPAHYLSWGIFSAAQGLTLSPMFFIAPAILGRAGLYTLGATAGIAYVGSTAKSDEYLWMGGPLLAGLGVLIASSLAPMIMPNMALRTLTVLESVGAYGGVAVFSGMLLFRTNQIKGHANLAQRGAIPNDPIRESVGLILSVINLFTSIVRYVPRVSLSLSLSLSLTLYRQEGTR</sequence>
<dbReference type="STRING" id="578459.A0A0P9EM22"/>
<evidence type="ECO:0000256" key="3">
    <source>
        <dbReference type="ARBA" id="ARBA00022989"/>
    </source>
</evidence>
<reference evidence="6 7" key="1">
    <citation type="journal article" date="2015" name="Front. Microbiol.">
        <title>Genome sequence of the plant growth promoting endophytic yeast Rhodotorula graminis WP1.</title>
        <authorList>
            <person name="Firrincieli A."/>
            <person name="Otillar R."/>
            <person name="Salamov A."/>
            <person name="Schmutz J."/>
            <person name="Khan Z."/>
            <person name="Redman R.S."/>
            <person name="Fleck N.D."/>
            <person name="Lindquist E."/>
            <person name="Grigoriev I.V."/>
            <person name="Doty S.L."/>
        </authorList>
    </citation>
    <scope>NUCLEOTIDE SEQUENCE [LARGE SCALE GENOMIC DNA]</scope>
    <source>
        <strain evidence="6 7">WP1</strain>
    </source>
</reference>
<dbReference type="Proteomes" id="UP000053890">
    <property type="component" value="Unassembled WGS sequence"/>
</dbReference>
<dbReference type="InterPro" id="IPR006214">
    <property type="entry name" value="Bax_inhibitor_1-related"/>
</dbReference>
<evidence type="ECO:0000313" key="7">
    <source>
        <dbReference type="Proteomes" id="UP000053890"/>
    </source>
</evidence>
<evidence type="ECO:0000313" key="6">
    <source>
        <dbReference type="EMBL" id="KPV72820.1"/>
    </source>
</evidence>
<evidence type="ECO:0000256" key="2">
    <source>
        <dbReference type="ARBA" id="ARBA00022692"/>
    </source>
</evidence>
<dbReference type="RefSeq" id="XP_018268869.1">
    <property type="nucleotide sequence ID" value="XM_018412387.1"/>
</dbReference>